<sequence length="257" mass="28889">MTSVLINILQERDYDDFFHLEYQTIVDEIGGISSIEALSRLTHPQLGNIPPLEFIPVIENTGHIMQFGNWVLEKSIIYIKELRLVDSDITISVNVSPIQLKEEYFYKTVQSLLLKYALPASVLTLEITETVLEDTNYKGIIAQIELLRNIGVNIHIDDFGTGYSSLTRLRTLPANTLKIDRSFVLDMGVQGDGLIKGIMSIAGQFNLDIIVEGVETEEQFLHLKSLGCKKFQGFYFSIPKKSNDVSLSSSFMPSSGY</sequence>
<keyword evidence="3" id="KW-1185">Reference proteome</keyword>
<protein>
    <submittedName>
        <fullName evidence="2">EAL domain-containing protein</fullName>
    </submittedName>
</protein>
<name>A0ABT4JTM1_9GAMM</name>
<evidence type="ECO:0000313" key="2">
    <source>
        <dbReference type="EMBL" id="MCZ2721750.1"/>
    </source>
</evidence>
<evidence type="ECO:0000259" key="1">
    <source>
        <dbReference type="PROSITE" id="PS50883"/>
    </source>
</evidence>
<organism evidence="2 3">
    <name type="scientific">Marinomonas phaeophyticola</name>
    <dbReference type="NCBI Taxonomy" id="3004091"/>
    <lineage>
        <taxon>Bacteria</taxon>
        <taxon>Pseudomonadati</taxon>
        <taxon>Pseudomonadota</taxon>
        <taxon>Gammaproteobacteria</taxon>
        <taxon>Oceanospirillales</taxon>
        <taxon>Oceanospirillaceae</taxon>
        <taxon>Marinomonas</taxon>
    </lineage>
</organism>
<dbReference type="InterPro" id="IPR035919">
    <property type="entry name" value="EAL_sf"/>
</dbReference>
<dbReference type="Proteomes" id="UP001149719">
    <property type="component" value="Unassembled WGS sequence"/>
</dbReference>
<dbReference type="EMBL" id="JAPUBN010000013">
    <property type="protein sequence ID" value="MCZ2721750.1"/>
    <property type="molecule type" value="Genomic_DNA"/>
</dbReference>
<dbReference type="PANTHER" id="PTHR33121:SF70">
    <property type="entry name" value="SIGNALING PROTEIN YKOW"/>
    <property type="match status" value="1"/>
</dbReference>
<dbReference type="InterPro" id="IPR050706">
    <property type="entry name" value="Cyclic-di-GMP_PDE-like"/>
</dbReference>
<dbReference type="PANTHER" id="PTHR33121">
    <property type="entry name" value="CYCLIC DI-GMP PHOSPHODIESTERASE PDEF"/>
    <property type="match status" value="1"/>
</dbReference>
<dbReference type="Pfam" id="PF00563">
    <property type="entry name" value="EAL"/>
    <property type="match status" value="1"/>
</dbReference>
<dbReference type="PROSITE" id="PS50883">
    <property type="entry name" value="EAL"/>
    <property type="match status" value="1"/>
</dbReference>
<dbReference type="RefSeq" id="WP_269124775.1">
    <property type="nucleotide sequence ID" value="NZ_JAPUBN010000013.1"/>
</dbReference>
<comment type="caution">
    <text evidence="2">The sequence shown here is derived from an EMBL/GenBank/DDBJ whole genome shotgun (WGS) entry which is preliminary data.</text>
</comment>
<reference evidence="2" key="1">
    <citation type="submission" date="2022-12" db="EMBL/GenBank/DDBJ databases">
        <title>Marinomonas 15G1-11 sp. nov, isolated from marine algae.</title>
        <authorList>
            <person name="Butt M."/>
            <person name="Choi D.G."/>
            <person name="Kim J.M."/>
            <person name="Lee J.K."/>
            <person name="Baek J.H."/>
            <person name="Jeon C.O."/>
        </authorList>
    </citation>
    <scope>NUCLEOTIDE SEQUENCE</scope>
    <source>
        <strain evidence="2">15G1-11</strain>
    </source>
</reference>
<gene>
    <name evidence="2" type="ORF">O1D97_08815</name>
</gene>
<evidence type="ECO:0000313" key="3">
    <source>
        <dbReference type="Proteomes" id="UP001149719"/>
    </source>
</evidence>
<dbReference type="SUPFAM" id="SSF141868">
    <property type="entry name" value="EAL domain-like"/>
    <property type="match status" value="1"/>
</dbReference>
<dbReference type="InterPro" id="IPR001633">
    <property type="entry name" value="EAL_dom"/>
</dbReference>
<accession>A0ABT4JTM1</accession>
<dbReference type="CDD" id="cd01948">
    <property type="entry name" value="EAL"/>
    <property type="match status" value="1"/>
</dbReference>
<proteinExistence type="predicted"/>
<feature type="domain" description="EAL" evidence="1">
    <location>
        <begin position="1"/>
        <end position="253"/>
    </location>
</feature>
<dbReference type="SMART" id="SM00052">
    <property type="entry name" value="EAL"/>
    <property type="match status" value="1"/>
</dbReference>
<dbReference type="Gene3D" id="3.20.20.450">
    <property type="entry name" value="EAL domain"/>
    <property type="match status" value="1"/>
</dbReference>